<dbReference type="Proteomes" id="UP001332931">
    <property type="component" value="Unassembled WGS sequence"/>
</dbReference>
<evidence type="ECO:0000313" key="3">
    <source>
        <dbReference type="Proteomes" id="UP001332931"/>
    </source>
</evidence>
<dbReference type="Pfam" id="PF16993">
    <property type="entry name" value="Asp1"/>
    <property type="match status" value="1"/>
</dbReference>
<dbReference type="EMBL" id="JAZGJQ010000009">
    <property type="protein sequence ID" value="MEE6147879.1"/>
    <property type="molecule type" value="Genomic_DNA"/>
</dbReference>
<protein>
    <submittedName>
        <fullName evidence="2">Accessory Sec system protein Asp1</fullName>
    </submittedName>
</protein>
<reference evidence="2 3" key="1">
    <citation type="submission" date="2024-01" db="EMBL/GenBank/DDBJ databases">
        <title>Description of Olsenella sp. nov., isolated from pig feces.</title>
        <authorList>
            <person name="Chang Y.-H."/>
        </authorList>
    </citation>
    <scope>NUCLEOTIDE SEQUENCE [LARGE SCALE GENOMIC DNA]</scope>
    <source>
        <strain evidence="2 3">YH-ols2223</strain>
    </source>
</reference>
<organism evidence="2 3">
    <name type="scientific">Olsenella absiana</name>
    <dbReference type="NCBI Taxonomy" id="3115222"/>
    <lineage>
        <taxon>Bacteria</taxon>
        <taxon>Bacillati</taxon>
        <taxon>Actinomycetota</taxon>
        <taxon>Coriobacteriia</taxon>
        <taxon>Coriobacteriales</taxon>
        <taxon>Atopobiaceae</taxon>
        <taxon>Olsenella</taxon>
    </lineage>
</organism>
<evidence type="ECO:0000256" key="1">
    <source>
        <dbReference type="SAM" id="MobiDB-lite"/>
    </source>
</evidence>
<dbReference type="SUPFAM" id="SSF53756">
    <property type="entry name" value="UDP-Glycosyltransferase/glycogen phosphorylase"/>
    <property type="match status" value="1"/>
</dbReference>
<dbReference type="RefSeq" id="WP_330958646.1">
    <property type="nucleotide sequence ID" value="NZ_JAZGJQ010000009.1"/>
</dbReference>
<name>A0ABU7RB97_9ACTN</name>
<evidence type="ECO:0000313" key="2">
    <source>
        <dbReference type="EMBL" id="MEE6147879.1"/>
    </source>
</evidence>
<proteinExistence type="predicted"/>
<sequence>MQYFVPSWYRQDGWSENERLWYRSKDVTEFDDTVKQVQLFFRRHVAPFQIVLLGYAPNFRHFLHRQGVYHAPWWSCFDAIQAVRSRAMRPFSFRDLAWPKGVEFLYTPFAVVAMLAGEKYAQVEFAEDGNLFRVDLFRDDTLVGRNLYDDRGFVSCQVDFQDGVPVRRRLFDEDGTWRLAESLSDGHVVVNPKVAWYLHVGVEGTRRVPYRRERYESVDDVIEEVLEDYLADAAPDDVFTVAMHPRHSAVLSRALRGRTTVLSFFDRRMGDGLTEAGRALLASCSCVVADKEATASRVRAQAGAIAAPIRVISPYETRVEVGDSLHLRVQNVLVAVDALDDVLFDAVAVCLAEYVAEKNGLARVCLFTRSSRYDVAADLLSRVRATLGRAGLDPAMAEPSEGRSENELPEGEDGTHPPCVFSVRQCVDELHVSRTMREQRVVVDLSPRPDQFLQISAMSMGVPQVTAHSTEYVVDGRNGRVLHDVRELADAVDFYLGSMEHFNEAQIASYEIGGKFSAQELVRAWKEVIGIGGHQGAPARD</sequence>
<dbReference type="NCBIfam" id="TIGR03713">
    <property type="entry name" value="acc_sec_asp1"/>
    <property type="match status" value="1"/>
</dbReference>
<dbReference type="InterPro" id="IPR022372">
    <property type="entry name" value="Accessory_SS_Asp1"/>
</dbReference>
<gene>
    <name evidence="2" type="primary">asp1</name>
    <name evidence="2" type="ORF">VXJ25_07790</name>
</gene>
<feature type="region of interest" description="Disordered" evidence="1">
    <location>
        <begin position="391"/>
        <end position="416"/>
    </location>
</feature>
<keyword evidence="3" id="KW-1185">Reference proteome</keyword>
<accession>A0ABU7RB97</accession>
<comment type="caution">
    <text evidence="2">The sequence shown here is derived from an EMBL/GenBank/DDBJ whole genome shotgun (WGS) entry which is preliminary data.</text>
</comment>